<keyword evidence="1" id="KW-0418">Kinase</keyword>
<evidence type="ECO:0000313" key="5">
    <source>
        <dbReference type="Proteomes" id="UP000002968"/>
    </source>
</evidence>
<dbReference type="PANTHER" id="PTHR35526">
    <property type="entry name" value="ANTI-SIGMA-F FACTOR RSBW-RELATED"/>
    <property type="match status" value="1"/>
</dbReference>
<feature type="region of interest" description="Disordered" evidence="2">
    <location>
        <begin position="1"/>
        <end position="25"/>
    </location>
</feature>
<proteinExistence type="predicted"/>
<evidence type="ECO:0000259" key="3">
    <source>
        <dbReference type="Pfam" id="PF13581"/>
    </source>
</evidence>
<keyword evidence="1" id="KW-0723">Serine/threonine-protein kinase</keyword>
<dbReference type="Proteomes" id="UP000002968">
    <property type="component" value="Unassembled WGS sequence"/>
</dbReference>
<dbReference type="SUPFAM" id="SSF55874">
    <property type="entry name" value="ATPase domain of HSP90 chaperone/DNA topoisomerase II/histidine kinase"/>
    <property type="match status" value="1"/>
</dbReference>
<gene>
    <name evidence="4" type="ORF">SSRG_02944</name>
</gene>
<dbReference type="InterPro" id="IPR036890">
    <property type="entry name" value="HATPase_C_sf"/>
</dbReference>
<dbReference type="InterPro" id="IPR003594">
    <property type="entry name" value="HATPase_dom"/>
</dbReference>
<sequence>MSSTDKDAAVLTGTPTQEDEPRRGVGPVAVTEARAQFASSPRGARLARRHAVRWLEEWGCPPPSDTSCTVALIVGELTANAVRHGRIPGHDFALRLTLDPEANLIRVEVSDAAGTKTPPASPLLPCPEGESGRGLLLVDVLAARWGSTPRRPVGKTVWAEVSLP</sequence>
<organism evidence="4 5">
    <name type="scientific">Streptomyces griseoflavus Tu4000</name>
    <dbReference type="NCBI Taxonomy" id="467200"/>
    <lineage>
        <taxon>Bacteria</taxon>
        <taxon>Bacillati</taxon>
        <taxon>Actinomycetota</taxon>
        <taxon>Actinomycetes</taxon>
        <taxon>Kitasatosporales</taxon>
        <taxon>Streptomycetaceae</taxon>
        <taxon>Streptomyces</taxon>
    </lineage>
</organism>
<evidence type="ECO:0000256" key="1">
    <source>
        <dbReference type="ARBA" id="ARBA00022527"/>
    </source>
</evidence>
<evidence type="ECO:0000313" key="4">
    <source>
        <dbReference type="EMBL" id="EFL40140.1"/>
    </source>
</evidence>
<feature type="domain" description="Histidine kinase/HSP90-like ATPase" evidence="3">
    <location>
        <begin position="37"/>
        <end position="159"/>
    </location>
</feature>
<dbReference type="Pfam" id="PF13581">
    <property type="entry name" value="HATPase_c_2"/>
    <property type="match status" value="1"/>
</dbReference>
<dbReference type="Gene3D" id="3.30.565.10">
    <property type="entry name" value="Histidine kinase-like ATPase, C-terminal domain"/>
    <property type="match status" value="1"/>
</dbReference>
<dbReference type="InterPro" id="IPR050267">
    <property type="entry name" value="Anti-sigma-factor_SerPK"/>
</dbReference>
<dbReference type="eggNOG" id="COG3920">
    <property type="taxonomic scope" value="Bacteria"/>
</dbReference>
<dbReference type="HOGENOM" id="CLU_090336_14_0_11"/>
<dbReference type="PANTHER" id="PTHR35526:SF3">
    <property type="entry name" value="ANTI-SIGMA-F FACTOR RSBW"/>
    <property type="match status" value="1"/>
</dbReference>
<dbReference type="AlphaFoldDB" id="D9XJP4"/>
<dbReference type="GO" id="GO:0004674">
    <property type="term" value="F:protein serine/threonine kinase activity"/>
    <property type="evidence" value="ECO:0007669"/>
    <property type="project" value="UniProtKB-KW"/>
</dbReference>
<accession>D9XJP4</accession>
<reference evidence="4" key="1">
    <citation type="submission" date="2009-02" db="EMBL/GenBank/DDBJ databases">
        <title>Annotation of Streptomyces griseoflavus strain Tu4000.</title>
        <authorList>
            <consortium name="The Broad Institute Genome Sequencing Platform"/>
            <consortium name="Broad Institute Microbial Sequencing Center"/>
            <person name="Fischbach M."/>
            <person name="Godfrey P."/>
            <person name="Ward D."/>
            <person name="Young S."/>
            <person name="Zeng Q."/>
            <person name="Koehrsen M."/>
            <person name="Alvarado L."/>
            <person name="Berlin A.M."/>
            <person name="Bochicchio J."/>
            <person name="Borenstein D."/>
            <person name="Chapman S.B."/>
            <person name="Chen Z."/>
            <person name="Engels R."/>
            <person name="Freedman E."/>
            <person name="Gellesch M."/>
            <person name="Goldberg J."/>
            <person name="Griggs A."/>
            <person name="Gujja S."/>
            <person name="Heilman E.R."/>
            <person name="Heiman D.I."/>
            <person name="Hepburn T.A."/>
            <person name="Howarth C."/>
            <person name="Jen D."/>
            <person name="Larson L."/>
            <person name="Lewis B."/>
            <person name="Mehta T."/>
            <person name="Park D."/>
            <person name="Pearson M."/>
            <person name="Richards J."/>
            <person name="Roberts A."/>
            <person name="Saif S."/>
            <person name="Shea T.D."/>
            <person name="Shenoy N."/>
            <person name="Sisk P."/>
            <person name="Stolte C."/>
            <person name="Sykes S.N."/>
            <person name="Thomson T."/>
            <person name="Walk T."/>
            <person name="White J."/>
            <person name="Yandava C."/>
            <person name="Straight P."/>
            <person name="Clardy J."/>
            <person name="Hung D."/>
            <person name="Kolter R."/>
            <person name="Mekalanos J."/>
            <person name="Walker S."/>
            <person name="Walsh C.T."/>
            <person name="Wieland-Brown L.C."/>
            <person name="Haas B."/>
            <person name="Nusbaum C."/>
            <person name="Birren B."/>
        </authorList>
    </citation>
    <scope>NUCLEOTIDE SEQUENCE [LARGE SCALE GENOMIC DNA]</scope>
    <source>
        <strain evidence="4">Tu4000</strain>
    </source>
</reference>
<dbReference type="CDD" id="cd16936">
    <property type="entry name" value="HATPase_RsbW-like"/>
    <property type="match status" value="1"/>
</dbReference>
<protein>
    <submittedName>
        <fullName evidence="4">Regulatory protein</fullName>
    </submittedName>
</protein>
<evidence type="ECO:0000256" key="2">
    <source>
        <dbReference type="SAM" id="MobiDB-lite"/>
    </source>
</evidence>
<keyword evidence="5" id="KW-1185">Reference proteome</keyword>
<dbReference type="EMBL" id="GG657758">
    <property type="protein sequence ID" value="EFL40140.1"/>
    <property type="molecule type" value="Genomic_DNA"/>
</dbReference>
<keyword evidence="1" id="KW-0808">Transferase</keyword>
<name>D9XJP4_9ACTN</name>
<dbReference type="STRING" id="467200.SSRG_02944"/>